<proteinExistence type="inferred from homology"/>
<evidence type="ECO:0000313" key="5">
    <source>
        <dbReference type="EMBL" id="MFD2611448.1"/>
    </source>
</evidence>
<dbReference type="InterPro" id="IPR012093">
    <property type="entry name" value="Pirin"/>
</dbReference>
<dbReference type="Proteomes" id="UP001597541">
    <property type="component" value="Unassembled WGS sequence"/>
</dbReference>
<evidence type="ECO:0000259" key="3">
    <source>
        <dbReference type="Pfam" id="PF02678"/>
    </source>
</evidence>
<feature type="domain" description="Pirin N-terminal" evidence="3">
    <location>
        <begin position="11"/>
        <end position="117"/>
    </location>
</feature>
<dbReference type="Pfam" id="PF02678">
    <property type="entry name" value="Pirin"/>
    <property type="match status" value="1"/>
</dbReference>
<evidence type="ECO:0000256" key="2">
    <source>
        <dbReference type="RuleBase" id="RU003457"/>
    </source>
</evidence>
<gene>
    <name evidence="5" type="ORF">ACFSUF_03315</name>
</gene>
<accession>A0ABW5P951</accession>
<dbReference type="PANTHER" id="PTHR43212:SF3">
    <property type="entry name" value="QUERCETIN 2,3-DIOXYGENASE"/>
    <property type="match status" value="1"/>
</dbReference>
<evidence type="ECO:0000259" key="4">
    <source>
        <dbReference type="Pfam" id="PF17954"/>
    </source>
</evidence>
<comment type="caution">
    <text evidence="5">The sequence shown here is derived from an EMBL/GenBank/DDBJ whole genome shotgun (WGS) entry which is preliminary data.</text>
</comment>
<dbReference type="Pfam" id="PF17954">
    <property type="entry name" value="Pirin_C_2"/>
    <property type="match status" value="1"/>
</dbReference>
<name>A0ABW5P951_9BACL</name>
<protein>
    <submittedName>
        <fullName evidence="5">Pirin family protein</fullName>
    </submittedName>
</protein>
<feature type="domain" description="Quercetin 2,3-dioxygenase C-terminal cupin" evidence="4">
    <location>
        <begin position="152"/>
        <end position="232"/>
    </location>
</feature>
<sequence length="233" mass="26294">MIKIFPASSRYHGNLGWLNSYMSFSFAHYHDPETPSFGPLRVLNDDFVEPGKGFGMHPHKNMEIVSIVLDGHLQHTDSTGHSAISTFGGVQRMTAGTGIVHSEMNQGDNVVNFLQLWFDPEQQNLEPSYQVTQYDPEQMKNALLPVVAKASTDSKVCSIRQDITIYLSDLEADRSISYDSLNNRRTFLFVIEGALVMNDLHHLETRDSARITDVSSLQFKALKDTRFMLIDLP</sequence>
<keyword evidence="6" id="KW-1185">Reference proteome</keyword>
<dbReference type="InterPro" id="IPR011051">
    <property type="entry name" value="RmlC_Cupin_sf"/>
</dbReference>
<dbReference type="InterPro" id="IPR003829">
    <property type="entry name" value="Pirin_N_dom"/>
</dbReference>
<dbReference type="SUPFAM" id="SSF51182">
    <property type="entry name" value="RmlC-like cupins"/>
    <property type="match status" value="1"/>
</dbReference>
<organism evidence="5 6">
    <name type="scientific">Paenibacillus gansuensis</name>
    <dbReference type="NCBI Taxonomy" id="306542"/>
    <lineage>
        <taxon>Bacteria</taxon>
        <taxon>Bacillati</taxon>
        <taxon>Bacillota</taxon>
        <taxon>Bacilli</taxon>
        <taxon>Bacillales</taxon>
        <taxon>Paenibacillaceae</taxon>
        <taxon>Paenibacillus</taxon>
    </lineage>
</organism>
<dbReference type="InterPro" id="IPR041602">
    <property type="entry name" value="Quercetinase_C"/>
</dbReference>
<dbReference type="RefSeq" id="WP_377600067.1">
    <property type="nucleotide sequence ID" value="NZ_JBHUME010000002.1"/>
</dbReference>
<dbReference type="EMBL" id="JBHUME010000002">
    <property type="protein sequence ID" value="MFD2611448.1"/>
    <property type="molecule type" value="Genomic_DNA"/>
</dbReference>
<evidence type="ECO:0000256" key="1">
    <source>
        <dbReference type="ARBA" id="ARBA00008416"/>
    </source>
</evidence>
<evidence type="ECO:0000313" key="6">
    <source>
        <dbReference type="Proteomes" id="UP001597541"/>
    </source>
</evidence>
<dbReference type="CDD" id="cd02910">
    <property type="entry name" value="cupin_Yhhw_N"/>
    <property type="match status" value="1"/>
</dbReference>
<dbReference type="PANTHER" id="PTHR43212">
    <property type="entry name" value="QUERCETIN 2,3-DIOXYGENASE"/>
    <property type="match status" value="1"/>
</dbReference>
<dbReference type="PIRSF" id="PIRSF006232">
    <property type="entry name" value="Pirin"/>
    <property type="match status" value="1"/>
</dbReference>
<reference evidence="6" key="1">
    <citation type="journal article" date="2019" name="Int. J. Syst. Evol. Microbiol.">
        <title>The Global Catalogue of Microorganisms (GCM) 10K type strain sequencing project: providing services to taxonomists for standard genome sequencing and annotation.</title>
        <authorList>
            <consortium name="The Broad Institute Genomics Platform"/>
            <consortium name="The Broad Institute Genome Sequencing Center for Infectious Disease"/>
            <person name="Wu L."/>
            <person name="Ma J."/>
        </authorList>
    </citation>
    <scope>NUCLEOTIDE SEQUENCE [LARGE SCALE GENOMIC DNA]</scope>
    <source>
        <strain evidence="6">KCTC 3950</strain>
    </source>
</reference>
<comment type="similarity">
    <text evidence="1 2">Belongs to the pirin family.</text>
</comment>
<dbReference type="InterPro" id="IPR014710">
    <property type="entry name" value="RmlC-like_jellyroll"/>
</dbReference>
<dbReference type="Gene3D" id="2.60.120.10">
    <property type="entry name" value="Jelly Rolls"/>
    <property type="match status" value="2"/>
</dbReference>